<feature type="compositionally biased region" description="Polar residues" evidence="1">
    <location>
        <begin position="148"/>
        <end position="161"/>
    </location>
</feature>
<evidence type="ECO:0000259" key="4">
    <source>
        <dbReference type="Pfam" id="PF12733"/>
    </source>
</evidence>
<accession>A0ABT7U8Z1</accession>
<evidence type="ECO:0000313" key="6">
    <source>
        <dbReference type="Proteomes" id="UP001529340"/>
    </source>
</evidence>
<keyword evidence="2" id="KW-1133">Transmembrane helix</keyword>
<dbReference type="Proteomes" id="UP001529340">
    <property type="component" value="Unassembled WGS sequence"/>
</dbReference>
<protein>
    <submittedName>
        <fullName evidence="5">Cadherin-like beta sandwich domain-containing protein</fullName>
    </submittedName>
</protein>
<sequence length="435" mass="47705">MKKLKKIVISLWGALLLMMPVHIQANASIRMPSTAYVGDTISVTISVPSNSKSWAYAVRGAVSEEPMGFEGDPTTNTYTFKASKEGTYTVSVEGQYSDGVNDYIIKTSASVTVVKRPTNNGGGSSRPSTPSTTTPAQEPQEDPRSKNYDLSSLSVDQGTLTPEFSSDVTEYRVHLPKDATSITVSAKAEDAAATVIGTGKKELQAGDNTIEVTCRSEYGTEQVYTIHVYVEEEPLVYLDHDGKSLGVVRNTQDVTIPDGFKESKTTIDDTQITVWTNENMHATIVYLIDEEDQKGFYLLEDGKVTSSFVPVSIAGRTLYQIDVPSDQRSLAGMQFQTVTIKDLELSGWVFDDPDLENFCVIYVMNEKGERAYYQYDSAEETLQRFNGMSVTADAYASVQNMQYVGFGLAAAFAIAAIALGAWMALRVRKPRDKAK</sequence>
<feature type="domain" description="Cadherin-like beta-sandwich-like" evidence="4">
    <location>
        <begin position="150"/>
        <end position="229"/>
    </location>
</feature>
<comment type="caution">
    <text evidence="5">The sequence shown here is derived from an EMBL/GenBank/DDBJ whole genome shotgun (WGS) entry which is preliminary data.</text>
</comment>
<evidence type="ECO:0000256" key="2">
    <source>
        <dbReference type="SAM" id="Phobius"/>
    </source>
</evidence>
<proteinExistence type="predicted"/>
<feature type="region of interest" description="Disordered" evidence="1">
    <location>
        <begin position="114"/>
        <end position="161"/>
    </location>
</feature>
<feature type="signal peptide" evidence="3">
    <location>
        <begin position="1"/>
        <end position="27"/>
    </location>
</feature>
<reference evidence="5" key="2">
    <citation type="submission" date="2023-06" db="EMBL/GenBank/DDBJ databases">
        <authorList>
            <person name="Zeman M."/>
            <person name="Kubasova T."/>
            <person name="Jahodarova E."/>
            <person name="Nykrynova M."/>
            <person name="Rychlik I."/>
        </authorList>
    </citation>
    <scope>NUCLEOTIDE SEQUENCE</scope>
    <source>
        <strain evidence="5">ET39</strain>
    </source>
</reference>
<evidence type="ECO:0000256" key="1">
    <source>
        <dbReference type="SAM" id="MobiDB-lite"/>
    </source>
</evidence>
<reference evidence="5" key="1">
    <citation type="submission" date="2023-06" db="EMBL/GenBank/DDBJ databases">
        <title>Identification and characterization of horizontal gene transfer across gut microbiota members of farm animals based on homology search.</title>
        <authorList>
            <person name="Schwarzerova J."/>
            <person name="Nykrynova M."/>
            <person name="Jureckova K."/>
            <person name="Cejkova D."/>
            <person name="Rychlik I."/>
        </authorList>
    </citation>
    <scope>NUCLEOTIDE SEQUENCE</scope>
    <source>
        <strain evidence="5">ET39</strain>
    </source>
</reference>
<feature type="transmembrane region" description="Helical" evidence="2">
    <location>
        <begin position="403"/>
        <end position="425"/>
    </location>
</feature>
<evidence type="ECO:0000313" key="5">
    <source>
        <dbReference type="EMBL" id="MDM8156106.1"/>
    </source>
</evidence>
<keyword evidence="2" id="KW-0812">Transmembrane</keyword>
<dbReference type="EMBL" id="JAUDCG010000002">
    <property type="protein sequence ID" value="MDM8156106.1"/>
    <property type="molecule type" value="Genomic_DNA"/>
</dbReference>
<feature type="chain" id="PRO_5045448540" evidence="3">
    <location>
        <begin position="28"/>
        <end position="435"/>
    </location>
</feature>
<name>A0ABT7U8Z1_9FIRM</name>
<organism evidence="5 6">
    <name type="scientific">Amedibacillus dolichus</name>
    <dbReference type="NCBI Taxonomy" id="31971"/>
    <lineage>
        <taxon>Bacteria</taxon>
        <taxon>Bacillati</taxon>
        <taxon>Bacillota</taxon>
        <taxon>Erysipelotrichia</taxon>
        <taxon>Erysipelotrichales</taxon>
        <taxon>Erysipelotrichaceae</taxon>
        <taxon>Amedibacillus</taxon>
    </lineage>
</organism>
<keyword evidence="2" id="KW-0472">Membrane</keyword>
<evidence type="ECO:0000256" key="3">
    <source>
        <dbReference type="SAM" id="SignalP"/>
    </source>
</evidence>
<gene>
    <name evidence="5" type="ORF">QUV96_00465</name>
</gene>
<keyword evidence="3" id="KW-0732">Signal</keyword>
<feature type="compositionally biased region" description="Low complexity" evidence="1">
    <location>
        <begin position="125"/>
        <end position="135"/>
    </location>
</feature>
<keyword evidence="6" id="KW-1185">Reference proteome</keyword>
<dbReference type="Pfam" id="PF12733">
    <property type="entry name" value="Cadherin-like"/>
    <property type="match status" value="1"/>
</dbReference>
<dbReference type="RefSeq" id="WP_289606579.1">
    <property type="nucleotide sequence ID" value="NZ_JAUDCG010000002.1"/>
</dbReference>
<dbReference type="InterPro" id="IPR025883">
    <property type="entry name" value="Cadherin-like_domain"/>
</dbReference>